<evidence type="ECO:0000313" key="3">
    <source>
        <dbReference type="EMBL" id="ORX58047.1"/>
    </source>
</evidence>
<dbReference type="OrthoDB" id="429711at2759"/>
<feature type="domain" description="Peptidase A1" evidence="1">
    <location>
        <begin position="1"/>
        <end position="58"/>
    </location>
</feature>
<dbReference type="STRING" id="101127.A0A1X2GNQ5"/>
<accession>A0A1X2GNQ5</accession>
<dbReference type="Pfam" id="PF00026">
    <property type="entry name" value="Asp"/>
    <property type="match status" value="1"/>
</dbReference>
<protein>
    <recommendedName>
        <fullName evidence="1">Peptidase A1 domain-containing protein</fullName>
    </recommendedName>
</protein>
<dbReference type="Proteomes" id="UP000242146">
    <property type="component" value="Unassembled WGS sequence"/>
</dbReference>
<dbReference type="Gene3D" id="2.40.70.10">
    <property type="entry name" value="Acid Proteases"/>
    <property type="match status" value="1"/>
</dbReference>
<dbReference type="SUPFAM" id="SSF50630">
    <property type="entry name" value="Acid proteases"/>
    <property type="match status" value="1"/>
</dbReference>
<dbReference type="EMBL" id="MCGT01000030">
    <property type="protein sequence ID" value="ORX48197.1"/>
    <property type="molecule type" value="Genomic_DNA"/>
</dbReference>
<comment type="caution">
    <text evidence="3">The sequence shown here is derived from an EMBL/GenBank/DDBJ whole genome shotgun (WGS) entry which is preliminary data.</text>
</comment>
<evidence type="ECO:0000313" key="2">
    <source>
        <dbReference type="EMBL" id="ORX48197.1"/>
    </source>
</evidence>
<dbReference type="InterPro" id="IPR033121">
    <property type="entry name" value="PEPTIDASE_A1"/>
</dbReference>
<dbReference type="InterPro" id="IPR021109">
    <property type="entry name" value="Peptidase_aspartic_dom_sf"/>
</dbReference>
<name>A0A1X2GNQ5_9FUNG</name>
<gene>
    <name evidence="3" type="ORF">DM01DRAFT_1372133</name>
    <name evidence="2" type="ORF">DM01DRAFT_1376806</name>
</gene>
<dbReference type="AlphaFoldDB" id="A0A1X2GNQ5"/>
<evidence type="ECO:0000313" key="4">
    <source>
        <dbReference type="Proteomes" id="UP000242146"/>
    </source>
</evidence>
<sequence>MSYLTDATSSERTQHKYKTRKLDQILLNGNSICAIVGDVFLRKFYSVYDLGNDCVGLAKAS</sequence>
<keyword evidence="4" id="KW-1185">Reference proteome</keyword>
<dbReference type="EMBL" id="MCGT01000007">
    <property type="protein sequence ID" value="ORX58047.1"/>
    <property type="molecule type" value="Genomic_DNA"/>
</dbReference>
<evidence type="ECO:0000259" key="1">
    <source>
        <dbReference type="PROSITE" id="PS51767"/>
    </source>
</evidence>
<reference evidence="3 4" key="1">
    <citation type="submission" date="2016-07" db="EMBL/GenBank/DDBJ databases">
        <title>Pervasive Adenine N6-methylation of Active Genes in Fungi.</title>
        <authorList>
            <consortium name="DOE Joint Genome Institute"/>
            <person name="Mondo S.J."/>
            <person name="Dannebaum R.O."/>
            <person name="Kuo R.C."/>
            <person name="Labutti K."/>
            <person name="Haridas S."/>
            <person name="Kuo A."/>
            <person name="Salamov A."/>
            <person name="Ahrendt S.R."/>
            <person name="Lipzen A."/>
            <person name="Sullivan W."/>
            <person name="Andreopoulos W.B."/>
            <person name="Clum A."/>
            <person name="Lindquist E."/>
            <person name="Daum C."/>
            <person name="Ramamoorthy G.K."/>
            <person name="Gryganskyi A."/>
            <person name="Culley D."/>
            <person name="Magnuson J.K."/>
            <person name="James T.Y."/>
            <person name="O'Malley M.A."/>
            <person name="Stajich J.E."/>
            <person name="Spatafora J.W."/>
            <person name="Visel A."/>
            <person name="Grigoriev I.V."/>
        </authorList>
    </citation>
    <scope>NUCLEOTIDE SEQUENCE [LARGE SCALE GENOMIC DNA]</scope>
    <source>
        <strain evidence="3 4">NRRL 3301</strain>
    </source>
</reference>
<organism evidence="3 4">
    <name type="scientific">Hesseltinella vesiculosa</name>
    <dbReference type="NCBI Taxonomy" id="101127"/>
    <lineage>
        <taxon>Eukaryota</taxon>
        <taxon>Fungi</taxon>
        <taxon>Fungi incertae sedis</taxon>
        <taxon>Mucoromycota</taxon>
        <taxon>Mucoromycotina</taxon>
        <taxon>Mucoromycetes</taxon>
        <taxon>Mucorales</taxon>
        <taxon>Cunninghamellaceae</taxon>
        <taxon>Hesseltinella</taxon>
    </lineage>
</organism>
<proteinExistence type="predicted"/>
<dbReference type="PROSITE" id="PS51767">
    <property type="entry name" value="PEPTIDASE_A1"/>
    <property type="match status" value="1"/>
</dbReference>